<protein>
    <recommendedName>
        <fullName evidence="2">RING-type domain-containing protein</fullName>
    </recommendedName>
</protein>
<dbReference type="GO" id="GO:0008270">
    <property type="term" value="F:zinc ion binding"/>
    <property type="evidence" value="ECO:0007669"/>
    <property type="project" value="UniProtKB-KW"/>
</dbReference>
<dbReference type="EMBL" id="JACGCM010001219">
    <property type="protein sequence ID" value="KAF6158562.1"/>
    <property type="molecule type" value="Genomic_DNA"/>
</dbReference>
<keyword evidence="1" id="KW-0863">Zinc-finger</keyword>
<organism evidence="3 4">
    <name type="scientific">Kingdonia uniflora</name>
    <dbReference type="NCBI Taxonomy" id="39325"/>
    <lineage>
        <taxon>Eukaryota</taxon>
        <taxon>Viridiplantae</taxon>
        <taxon>Streptophyta</taxon>
        <taxon>Embryophyta</taxon>
        <taxon>Tracheophyta</taxon>
        <taxon>Spermatophyta</taxon>
        <taxon>Magnoliopsida</taxon>
        <taxon>Ranunculales</taxon>
        <taxon>Circaeasteraceae</taxon>
        <taxon>Kingdonia</taxon>
    </lineage>
</organism>
<sequence>MSVPIPPFAEERRADLVSLHAALLNLIIMLESLLEQQANSSLNLDYFRWMLADVRGKLWIVSWEIGALGIVEERLREVSIVEDGNICAVCIDELKIGDEASRVVGCSHVYHRECIARWALENHTCPMCMYDILE</sequence>
<dbReference type="OrthoDB" id="4348522at2759"/>
<evidence type="ECO:0000313" key="3">
    <source>
        <dbReference type="EMBL" id="KAF6158562.1"/>
    </source>
</evidence>
<dbReference type="InterPro" id="IPR013083">
    <property type="entry name" value="Znf_RING/FYVE/PHD"/>
</dbReference>
<comment type="caution">
    <text evidence="3">The sequence shown here is derived from an EMBL/GenBank/DDBJ whole genome shotgun (WGS) entry which is preliminary data.</text>
</comment>
<name>A0A7J7MUT6_9MAGN</name>
<dbReference type="Proteomes" id="UP000541444">
    <property type="component" value="Unassembled WGS sequence"/>
</dbReference>
<dbReference type="PANTHER" id="PTHR22765">
    <property type="entry name" value="RING FINGER AND PROTEASE ASSOCIATED DOMAIN-CONTAINING"/>
    <property type="match status" value="1"/>
</dbReference>
<dbReference type="PROSITE" id="PS50089">
    <property type="entry name" value="ZF_RING_2"/>
    <property type="match status" value="1"/>
</dbReference>
<dbReference type="SMART" id="SM00184">
    <property type="entry name" value="RING"/>
    <property type="match status" value="1"/>
</dbReference>
<dbReference type="GO" id="GO:0006511">
    <property type="term" value="P:ubiquitin-dependent protein catabolic process"/>
    <property type="evidence" value="ECO:0007669"/>
    <property type="project" value="TreeGrafter"/>
</dbReference>
<dbReference type="InterPro" id="IPR001841">
    <property type="entry name" value="Znf_RING"/>
</dbReference>
<gene>
    <name evidence="3" type="ORF">GIB67_040076</name>
</gene>
<reference evidence="3 4" key="1">
    <citation type="journal article" date="2020" name="IScience">
        <title>Genome Sequencing of the Endangered Kingdonia uniflora (Circaeasteraceae, Ranunculales) Reveals Potential Mechanisms of Evolutionary Specialization.</title>
        <authorList>
            <person name="Sun Y."/>
            <person name="Deng T."/>
            <person name="Zhang A."/>
            <person name="Moore M.J."/>
            <person name="Landis J.B."/>
            <person name="Lin N."/>
            <person name="Zhang H."/>
            <person name="Zhang X."/>
            <person name="Huang J."/>
            <person name="Zhang X."/>
            <person name="Sun H."/>
            <person name="Wang H."/>
        </authorList>
    </citation>
    <scope>NUCLEOTIDE SEQUENCE [LARGE SCALE GENOMIC DNA]</scope>
    <source>
        <strain evidence="3">TB1705</strain>
        <tissue evidence="3">Leaf</tissue>
    </source>
</reference>
<feature type="domain" description="RING-type" evidence="2">
    <location>
        <begin position="87"/>
        <end position="128"/>
    </location>
</feature>
<dbReference type="SUPFAM" id="SSF57850">
    <property type="entry name" value="RING/U-box"/>
    <property type="match status" value="1"/>
</dbReference>
<evidence type="ECO:0000256" key="1">
    <source>
        <dbReference type="PROSITE-ProRule" id="PRU00175"/>
    </source>
</evidence>
<dbReference type="Pfam" id="PF13639">
    <property type="entry name" value="zf-RING_2"/>
    <property type="match status" value="1"/>
</dbReference>
<keyword evidence="4" id="KW-1185">Reference proteome</keyword>
<dbReference type="InterPro" id="IPR051826">
    <property type="entry name" value="E3_ubiquitin-ligase_domain"/>
</dbReference>
<evidence type="ECO:0000313" key="4">
    <source>
        <dbReference type="Proteomes" id="UP000541444"/>
    </source>
</evidence>
<proteinExistence type="predicted"/>
<evidence type="ECO:0000259" key="2">
    <source>
        <dbReference type="PROSITE" id="PS50089"/>
    </source>
</evidence>
<keyword evidence="1" id="KW-0479">Metal-binding</keyword>
<dbReference type="Gene3D" id="3.30.40.10">
    <property type="entry name" value="Zinc/RING finger domain, C3HC4 (zinc finger)"/>
    <property type="match status" value="1"/>
</dbReference>
<dbReference type="GO" id="GO:0061630">
    <property type="term" value="F:ubiquitin protein ligase activity"/>
    <property type="evidence" value="ECO:0007669"/>
    <property type="project" value="TreeGrafter"/>
</dbReference>
<dbReference type="PANTHER" id="PTHR22765:SF434">
    <property type="entry name" value="GB|AAD18119.1-RELATED"/>
    <property type="match status" value="1"/>
</dbReference>
<keyword evidence="1" id="KW-0862">Zinc</keyword>
<accession>A0A7J7MUT6</accession>
<dbReference type="AlphaFoldDB" id="A0A7J7MUT6"/>